<dbReference type="InParanoid" id="A0A3Q1GKK4"/>
<dbReference type="PANTHER" id="PTHR12146">
    <property type="entry name" value="40S RIBOSOMAL PROTEIN S10"/>
    <property type="match status" value="1"/>
</dbReference>
<organism evidence="6 7">
    <name type="scientific">Acanthochromis polyacanthus</name>
    <name type="common">spiny chromis</name>
    <dbReference type="NCBI Taxonomy" id="80966"/>
    <lineage>
        <taxon>Eukaryota</taxon>
        <taxon>Metazoa</taxon>
        <taxon>Chordata</taxon>
        <taxon>Craniata</taxon>
        <taxon>Vertebrata</taxon>
        <taxon>Euteleostomi</taxon>
        <taxon>Actinopterygii</taxon>
        <taxon>Neopterygii</taxon>
        <taxon>Teleostei</taxon>
        <taxon>Neoteleostei</taxon>
        <taxon>Acanthomorphata</taxon>
        <taxon>Ovalentaria</taxon>
        <taxon>Pomacentridae</taxon>
        <taxon>Acanthochromis</taxon>
    </lineage>
</organism>
<evidence type="ECO:0000313" key="6">
    <source>
        <dbReference type="Ensembl" id="ENSAPOP00000030054.1"/>
    </source>
</evidence>
<feature type="domain" description="Plectin/eS10 N-terminal" evidence="5">
    <location>
        <begin position="3"/>
        <end position="95"/>
    </location>
</feature>
<evidence type="ECO:0000256" key="1">
    <source>
        <dbReference type="ARBA" id="ARBA00007278"/>
    </source>
</evidence>
<dbReference type="Pfam" id="PF03501">
    <property type="entry name" value="S10_plectin"/>
    <property type="match status" value="1"/>
</dbReference>
<evidence type="ECO:0000313" key="7">
    <source>
        <dbReference type="Proteomes" id="UP000257200"/>
    </source>
</evidence>
<feature type="region of interest" description="Disordered" evidence="4">
    <location>
        <begin position="171"/>
        <end position="192"/>
    </location>
</feature>
<evidence type="ECO:0000259" key="5">
    <source>
        <dbReference type="Pfam" id="PF03501"/>
    </source>
</evidence>
<protein>
    <recommendedName>
        <fullName evidence="5">Plectin/eS10 N-terminal domain-containing protein</fullName>
    </recommendedName>
</protein>
<keyword evidence="7" id="KW-1185">Reference proteome</keyword>
<dbReference type="GO" id="GO:0003735">
    <property type="term" value="F:structural constituent of ribosome"/>
    <property type="evidence" value="ECO:0007669"/>
    <property type="project" value="TreeGrafter"/>
</dbReference>
<name>A0A3Q1GKK4_9TELE</name>
<proteinExistence type="inferred from homology"/>
<dbReference type="InterPro" id="IPR005326">
    <property type="entry name" value="Plectin_eS10_N"/>
</dbReference>
<dbReference type="GO" id="GO:0022627">
    <property type="term" value="C:cytosolic small ribosomal subunit"/>
    <property type="evidence" value="ECO:0007669"/>
    <property type="project" value="TreeGrafter"/>
</dbReference>
<dbReference type="Gene3D" id="1.10.10.10">
    <property type="entry name" value="Winged helix-like DNA-binding domain superfamily/Winged helix DNA-binding domain"/>
    <property type="match status" value="1"/>
</dbReference>
<keyword evidence="3" id="KW-0687">Ribonucleoprotein</keyword>
<evidence type="ECO:0000256" key="2">
    <source>
        <dbReference type="ARBA" id="ARBA00022980"/>
    </source>
</evidence>
<reference evidence="6" key="2">
    <citation type="submission" date="2025-09" db="UniProtKB">
        <authorList>
            <consortium name="Ensembl"/>
        </authorList>
    </citation>
    <scope>IDENTIFICATION</scope>
</reference>
<dbReference type="STRING" id="80966.ENSAPOP00000030054"/>
<dbReference type="AlphaFoldDB" id="A0A3Q1GKK4"/>
<dbReference type="GO" id="GO:0003723">
    <property type="term" value="F:RNA binding"/>
    <property type="evidence" value="ECO:0007669"/>
    <property type="project" value="TreeGrafter"/>
</dbReference>
<dbReference type="Ensembl" id="ENSAPOT00000021762.1">
    <property type="protein sequence ID" value="ENSAPOP00000030054.1"/>
    <property type="gene ID" value="ENSAPOG00000016494.1"/>
</dbReference>
<accession>A0A3Q1GKK4</accession>
<evidence type="ECO:0000256" key="3">
    <source>
        <dbReference type="ARBA" id="ARBA00023274"/>
    </source>
</evidence>
<dbReference type="InterPro" id="IPR037447">
    <property type="entry name" value="Ribosomal_eS10"/>
</dbReference>
<dbReference type="PANTHER" id="PTHR12146:SF25">
    <property type="entry name" value="PLECTIN_ES10 N-TERMINAL DOMAIN-CONTAINING PROTEIN"/>
    <property type="match status" value="1"/>
</dbReference>
<comment type="similarity">
    <text evidence="1">Belongs to the eukaryotic ribosomal protein eS10 family.</text>
</comment>
<dbReference type="GeneTree" id="ENSGT00940000166022"/>
<keyword evidence="2" id="KW-0689">Ribosomal protein</keyword>
<dbReference type="Proteomes" id="UP000257200">
    <property type="component" value="Unplaced"/>
</dbReference>
<sequence length="192" mass="22201">MVMPLADLRAIYELLLKDGAIVVKKDKRPTSIHPDIEGVNNLKVLSAMASLKSRGYIRETFVWKHAYYYLTNEGIFYLRDYLHLPPEIIPTTLRRILPSASSALLQDSKFDISKPQTERKNMDISDRHVYRHKREESDRHPRNFRDPFQPRAGRFLLVNLGGVGRGRALTGCSQTQPARNSEYNHQQQAWVV</sequence>
<evidence type="ECO:0000256" key="4">
    <source>
        <dbReference type="SAM" id="MobiDB-lite"/>
    </source>
</evidence>
<reference evidence="6" key="1">
    <citation type="submission" date="2025-08" db="UniProtKB">
        <authorList>
            <consortium name="Ensembl"/>
        </authorList>
    </citation>
    <scope>IDENTIFICATION</scope>
</reference>
<dbReference type="InterPro" id="IPR036388">
    <property type="entry name" value="WH-like_DNA-bd_sf"/>
</dbReference>